<dbReference type="PANTHER" id="PTHR33988:SF2">
    <property type="entry name" value="ENDORIBONUCLEASE MAZF"/>
    <property type="match status" value="1"/>
</dbReference>
<dbReference type="GO" id="GO:0003677">
    <property type="term" value="F:DNA binding"/>
    <property type="evidence" value="ECO:0007669"/>
    <property type="project" value="InterPro"/>
</dbReference>
<gene>
    <name evidence="1" type="ORF">UFOPK4071_00762</name>
</gene>
<evidence type="ECO:0000313" key="1">
    <source>
        <dbReference type="EMBL" id="CAB5011878.1"/>
    </source>
</evidence>
<dbReference type="InterPro" id="IPR011067">
    <property type="entry name" value="Plasmid_toxin/cell-grow_inhib"/>
</dbReference>
<dbReference type="EMBL" id="CAFBPF010000083">
    <property type="protein sequence ID" value="CAB5011878.1"/>
    <property type="molecule type" value="Genomic_DNA"/>
</dbReference>
<dbReference type="GO" id="GO:0016075">
    <property type="term" value="P:rRNA catabolic process"/>
    <property type="evidence" value="ECO:0007669"/>
    <property type="project" value="TreeGrafter"/>
</dbReference>
<name>A0A6J7Q2N7_9ZZZZ</name>
<dbReference type="PANTHER" id="PTHR33988">
    <property type="entry name" value="ENDORIBONUCLEASE MAZF-RELATED"/>
    <property type="match status" value="1"/>
</dbReference>
<proteinExistence type="predicted"/>
<dbReference type="Gene3D" id="2.30.30.110">
    <property type="match status" value="1"/>
</dbReference>
<dbReference type="GO" id="GO:0006402">
    <property type="term" value="P:mRNA catabolic process"/>
    <property type="evidence" value="ECO:0007669"/>
    <property type="project" value="TreeGrafter"/>
</dbReference>
<dbReference type="Pfam" id="PF02452">
    <property type="entry name" value="PemK_toxin"/>
    <property type="match status" value="1"/>
</dbReference>
<dbReference type="InterPro" id="IPR003477">
    <property type="entry name" value="PemK-like"/>
</dbReference>
<protein>
    <submittedName>
        <fullName evidence="1">Unannotated protein</fullName>
    </submittedName>
</protein>
<accession>A0A6J7Q2N7</accession>
<dbReference type="GO" id="GO:0004521">
    <property type="term" value="F:RNA endonuclease activity"/>
    <property type="evidence" value="ECO:0007669"/>
    <property type="project" value="TreeGrafter"/>
</dbReference>
<dbReference type="SUPFAM" id="SSF50118">
    <property type="entry name" value="Cell growth inhibitor/plasmid maintenance toxic component"/>
    <property type="match status" value="1"/>
</dbReference>
<organism evidence="1">
    <name type="scientific">freshwater metagenome</name>
    <dbReference type="NCBI Taxonomy" id="449393"/>
    <lineage>
        <taxon>unclassified sequences</taxon>
        <taxon>metagenomes</taxon>
        <taxon>ecological metagenomes</taxon>
    </lineage>
</organism>
<sequence>MGTAVNRGEIWLAHVGKKRRPVLILTRSEVLEVRDLVTVAEVTTSIRGLTVEVKIDHVVVGLDSPSVINCDGLHTVTQASLTGPIGRASEDVMREVCSAINQAVGC</sequence>
<reference evidence="1" key="1">
    <citation type="submission" date="2020-05" db="EMBL/GenBank/DDBJ databases">
        <authorList>
            <person name="Chiriac C."/>
            <person name="Salcher M."/>
            <person name="Ghai R."/>
            <person name="Kavagutti S V."/>
        </authorList>
    </citation>
    <scope>NUCLEOTIDE SEQUENCE</scope>
</reference>
<dbReference type="AlphaFoldDB" id="A0A6J7Q2N7"/>